<sequence>MERENSVTTLKDIALAAGVTTATVSRALNDEPGVKDATRHKIITIAKELNYAAGLAAKRISGTKANSIGIIWYPPVGLFFNHLCNEIQRQAASRDYYILVSFAKPEEAMRQLNEHQVEKIIYWCGTGWKPSLEFLQEKQRFQGEMLVIGGGSVEGAHRLAVDRKDAIMKAVRHLAELGHKRIAFVGVATDKLMGYTLGLLENRLEYDPDYFINVHNAQLPEEHIAKLLVHNDKSSKPTAVIVDSHGYLFPFIQIIRKLKLRVPEDFSLVAYETLPEMEKLLDVPITAVGPSFEQLAEQSIKLLLDVSTEQKECEWYDQTLPSELIVRPSTAALTE</sequence>
<dbReference type="InterPro" id="IPR028082">
    <property type="entry name" value="Peripla_BP_I"/>
</dbReference>
<evidence type="ECO:0000256" key="3">
    <source>
        <dbReference type="ARBA" id="ARBA00023163"/>
    </source>
</evidence>
<evidence type="ECO:0000313" key="6">
    <source>
        <dbReference type="Proteomes" id="UP000307943"/>
    </source>
</evidence>
<organism evidence="5 6">
    <name type="scientific">Paenibacillus hemerocallicola</name>
    <dbReference type="NCBI Taxonomy" id="1172614"/>
    <lineage>
        <taxon>Bacteria</taxon>
        <taxon>Bacillati</taxon>
        <taxon>Bacillota</taxon>
        <taxon>Bacilli</taxon>
        <taxon>Bacillales</taxon>
        <taxon>Paenibacillaceae</taxon>
        <taxon>Paenibacillus</taxon>
    </lineage>
</organism>
<dbReference type="PANTHER" id="PTHR30146">
    <property type="entry name" value="LACI-RELATED TRANSCRIPTIONAL REPRESSOR"/>
    <property type="match status" value="1"/>
</dbReference>
<accession>A0A5C4TEG6</accession>
<dbReference type="GO" id="GO:0000976">
    <property type="term" value="F:transcription cis-regulatory region binding"/>
    <property type="evidence" value="ECO:0007669"/>
    <property type="project" value="TreeGrafter"/>
</dbReference>
<dbReference type="Pfam" id="PF00356">
    <property type="entry name" value="LacI"/>
    <property type="match status" value="1"/>
</dbReference>
<comment type="caution">
    <text evidence="5">The sequence shown here is derived from an EMBL/GenBank/DDBJ whole genome shotgun (WGS) entry which is preliminary data.</text>
</comment>
<evidence type="ECO:0000256" key="2">
    <source>
        <dbReference type="ARBA" id="ARBA00023125"/>
    </source>
</evidence>
<protein>
    <submittedName>
        <fullName evidence="5">LacI family transcriptional regulator</fullName>
    </submittedName>
</protein>
<gene>
    <name evidence="5" type="ORF">FE784_05270</name>
</gene>
<feature type="domain" description="HTH lacI-type" evidence="4">
    <location>
        <begin position="8"/>
        <end position="62"/>
    </location>
</feature>
<dbReference type="OrthoDB" id="3180992at2"/>
<evidence type="ECO:0000313" key="5">
    <source>
        <dbReference type="EMBL" id="TNJ67368.1"/>
    </source>
</evidence>
<proteinExistence type="predicted"/>
<dbReference type="InterPro" id="IPR046335">
    <property type="entry name" value="LacI/GalR-like_sensor"/>
</dbReference>
<keyword evidence="2" id="KW-0238">DNA-binding</keyword>
<keyword evidence="6" id="KW-1185">Reference proteome</keyword>
<dbReference type="SUPFAM" id="SSF53822">
    <property type="entry name" value="Periplasmic binding protein-like I"/>
    <property type="match status" value="1"/>
</dbReference>
<name>A0A5C4TEG6_9BACL</name>
<dbReference type="InterPro" id="IPR000843">
    <property type="entry name" value="HTH_LacI"/>
</dbReference>
<dbReference type="PRINTS" id="PR00036">
    <property type="entry name" value="HTHLACI"/>
</dbReference>
<dbReference type="CDD" id="cd01392">
    <property type="entry name" value="HTH_LacI"/>
    <property type="match status" value="1"/>
</dbReference>
<evidence type="ECO:0000256" key="1">
    <source>
        <dbReference type="ARBA" id="ARBA00023015"/>
    </source>
</evidence>
<dbReference type="Pfam" id="PF13377">
    <property type="entry name" value="Peripla_BP_3"/>
    <property type="match status" value="1"/>
</dbReference>
<dbReference type="InterPro" id="IPR010982">
    <property type="entry name" value="Lambda_DNA-bd_dom_sf"/>
</dbReference>
<dbReference type="PROSITE" id="PS50932">
    <property type="entry name" value="HTH_LACI_2"/>
    <property type="match status" value="1"/>
</dbReference>
<dbReference type="Proteomes" id="UP000307943">
    <property type="component" value="Unassembled WGS sequence"/>
</dbReference>
<dbReference type="Gene3D" id="3.40.50.2300">
    <property type="match status" value="2"/>
</dbReference>
<evidence type="ECO:0000259" key="4">
    <source>
        <dbReference type="PROSITE" id="PS50932"/>
    </source>
</evidence>
<keyword evidence="3" id="KW-0804">Transcription</keyword>
<dbReference type="PROSITE" id="PS00356">
    <property type="entry name" value="HTH_LACI_1"/>
    <property type="match status" value="1"/>
</dbReference>
<keyword evidence="1" id="KW-0805">Transcription regulation</keyword>
<reference evidence="5 6" key="1">
    <citation type="submission" date="2019-05" db="EMBL/GenBank/DDBJ databases">
        <title>We sequenced the genome of Paenibacillus hemerocallicola KCTC 33185 for further insight into its adaptation and study the phylogeny of Paenibacillus.</title>
        <authorList>
            <person name="Narsing Rao M.P."/>
        </authorList>
    </citation>
    <scope>NUCLEOTIDE SEQUENCE [LARGE SCALE GENOMIC DNA]</scope>
    <source>
        <strain evidence="5 6">KCTC 33185</strain>
    </source>
</reference>
<dbReference type="SUPFAM" id="SSF47413">
    <property type="entry name" value="lambda repressor-like DNA-binding domains"/>
    <property type="match status" value="1"/>
</dbReference>
<dbReference type="PANTHER" id="PTHR30146:SF109">
    <property type="entry name" value="HTH-TYPE TRANSCRIPTIONAL REGULATOR GALS"/>
    <property type="match status" value="1"/>
</dbReference>
<dbReference type="Gene3D" id="1.10.260.40">
    <property type="entry name" value="lambda repressor-like DNA-binding domains"/>
    <property type="match status" value="1"/>
</dbReference>
<dbReference type="CDD" id="cd06267">
    <property type="entry name" value="PBP1_LacI_sugar_binding-like"/>
    <property type="match status" value="1"/>
</dbReference>
<dbReference type="GO" id="GO:0003700">
    <property type="term" value="F:DNA-binding transcription factor activity"/>
    <property type="evidence" value="ECO:0007669"/>
    <property type="project" value="TreeGrafter"/>
</dbReference>
<dbReference type="AlphaFoldDB" id="A0A5C4TEG6"/>
<dbReference type="SMART" id="SM00354">
    <property type="entry name" value="HTH_LACI"/>
    <property type="match status" value="1"/>
</dbReference>
<dbReference type="EMBL" id="VDCQ01000005">
    <property type="protein sequence ID" value="TNJ67368.1"/>
    <property type="molecule type" value="Genomic_DNA"/>
</dbReference>